<dbReference type="GO" id="GO:0031386">
    <property type="term" value="F:protein tag activity"/>
    <property type="evidence" value="ECO:0007669"/>
    <property type="project" value="InterPro"/>
</dbReference>
<gene>
    <name evidence="6" type="ORF">BBOH_1191</name>
</gene>
<evidence type="ECO:0000256" key="5">
    <source>
        <dbReference type="SAM" id="MobiDB-lite"/>
    </source>
</evidence>
<dbReference type="GO" id="GO:0019941">
    <property type="term" value="P:modification-dependent protein catabolic process"/>
    <property type="evidence" value="ECO:0007669"/>
    <property type="project" value="InterPro"/>
</dbReference>
<dbReference type="UniPathway" id="UPA00997"/>
<dbReference type="OrthoDB" id="3254977at2"/>
<feature type="region of interest" description="Disordered" evidence="5">
    <location>
        <begin position="1"/>
        <end position="28"/>
    </location>
</feature>
<dbReference type="AlphaFoldDB" id="A0A086ZFV0"/>
<name>A0A086ZFV0_9BIFI</name>
<comment type="pathway">
    <text evidence="1">Protein degradation; proteasomal Pup-dependent pathway.</text>
</comment>
<sequence length="63" mass="6873">MPQQFIQPQQNHETVTDPINRGQTGVGTEPLTDVLDAVLDDISTALDENAEEYVSSFVQKGGQ</sequence>
<dbReference type="GO" id="GO:0070628">
    <property type="term" value="F:proteasome binding"/>
    <property type="evidence" value="ECO:0007669"/>
    <property type="project" value="InterPro"/>
</dbReference>
<dbReference type="NCBIfam" id="TIGR03687">
    <property type="entry name" value="pupylate_cterm"/>
    <property type="match status" value="1"/>
</dbReference>
<reference evidence="6 7" key="1">
    <citation type="submission" date="2014-03" db="EMBL/GenBank/DDBJ databases">
        <title>Genomics of Bifidobacteria.</title>
        <authorList>
            <person name="Ventura M."/>
            <person name="Milani C."/>
            <person name="Lugli G.A."/>
        </authorList>
    </citation>
    <scope>NUCLEOTIDE SEQUENCE [LARGE SCALE GENOMIC DNA]</scope>
    <source>
        <strain evidence="6 7">DSM 22767</strain>
    </source>
</reference>
<comment type="similarity">
    <text evidence="2">Belongs to the prokaryotic ubiquitin-like protein family.</text>
</comment>
<dbReference type="GO" id="GO:0070490">
    <property type="term" value="P:protein pupylation"/>
    <property type="evidence" value="ECO:0007669"/>
    <property type="project" value="InterPro"/>
</dbReference>
<proteinExistence type="inferred from homology"/>
<dbReference type="Pfam" id="PF05639">
    <property type="entry name" value="Pup"/>
    <property type="match status" value="1"/>
</dbReference>
<accession>A0A086ZFV0</accession>
<dbReference type="RefSeq" id="WP_033521167.1">
    <property type="nucleotide sequence ID" value="NZ_JDUS01000005.1"/>
</dbReference>
<evidence type="ECO:0000256" key="3">
    <source>
        <dbReference type="ARBA" id="ARBA00016748"/>
    </source>
</evidence>
<evidence type="ECO:0000313" key="6">
    <source>
        <dbReference type="EMBL" id="KFI45400.1"/>
    </source>
</evidence>
<dbReference type="Proteomes" id="UP000029096">
    <property type="component" value="Unassembled WGS sequence"/>
</dbReference>
<dbReference type="GO" id="GO:0010498">
    <property type="term" value="P:proteasomal protein catabolic process"/>
    <property type="evidence" value="ECO:0007669"/>
    <property type="project" value="InterPro"/>
</dbReference>
<evidence type="ECO:0000256" key="4">
    <source>
        <dbReference type="ARBA" id="ARBA00032321"/>
    </source>
</evidence>
<comment type="caution">
    <text evidence="6">The sequence shown here is derived from an EMBL/GenBank/DDBJ whole genome shotgun (WGS) entry which is preliminary data.</text>
</comment>
<evidence type="ECO:0000256" key="2">
    <source>
        <dbReference type="ARBA" id="ARBA00010616"/>
    </source>
</evidence>
<evidence type="ECO:0000256" key="1">
    <source>
        <dbReference type="ARBA" id="ARBA00004707"/>
    </source>
</evidence>
<organism evidence="6 7">
    <name type="scientific">Bifidobacterium bohemicum DSM 22767</name>
    <dbReference type="NCBI Taxonomy" id="1437606"/>
    <lineage>
        <taxon>Bacteria</taxon>
        <taxon>Bacillati</taxon>
        <taxon>Actinomycetota</taxon>
        <taxon>Actinomycetes</taxon>
        <taxon>Bifidobacteriales</taxon>
        <taxon>Bifidobacteriaceae</taxon>
        <taxon>Bifidobacterium</taxon>
    </lineage>
</organism>
<protein>
    <recommendedName>
        <fullName evidence="3">Prokaryotic ubiquitin-like protein Pup</fullName>
    </recommendedName>
    <alternativeName>
        <fullName evidence="4">Bacterial ubiquitin-like modifier</fullName>
    </alternativeName>
</protein>
<dbReference type="EMBL" id="JGYP01000002">
    <property type="protein sequence ID" value="KFI45400.1"/>
    <property type="molecule type" value="Genomic_DNA"/>
</dbReference>
<feature type="compositionally biased region" description="Polar residues" evidence="5">
    <location>
        <begin position="1"/>
        <end position="13"/>
    </location>
</feature>
<dbReference type="STRING" id="1437606.BBOH_1191"/>
<keyword evidence="7" id="KW-1185">Reference proteome</keyword>
<evidence type="ECO:0000313" key="7">
    <source>
        <dbReference type="Proteomes" id="UP000029096"/>
    </source>
</evidence>
<dbReference type="InterPro" id="IPR008515">
    <property type="entry name" value="Ubiquitin-like_Pup"/>
</dbReference>